<accession>J9GWK5</accession>
<dbReference type="EMBL" id="AMCI01001607">
    <property type="protein sequence ID" value="EJX05020.1"/>
    <property type="molecule type" value="Genomic_DNA"/>
</dbReference>
<evidence type="ECO:0000313" key="2">
    <source>
        <dbReference type="EMBL" id="EJX05020.1"/>
    </source>
</evidence>
<comment type="caution">
    <text evidence="2">The sequence shown here is derived from an EMBL/GenBank/DDBJ whole genome shotgun (WGS) entry which is preliminary data.</text>
</comment>
<protein>
    <submittedName>
        <fullName evidence="2">Uncharacterized protein</fullName>
    </submittedName>
</protein>
<keyword evidence="1" id="KW-0472">Membrane</keyword>
<dbReference type="AlphaFoldDB" id="J9GWK5"/>
<sequence length="75" mass="8450">MFAPFLAIIYFSIEIKPTYDIRNTAGKIQSTFFGQLNICILSTIPTFDSHLSGILTLIAFPIFCFIIKAHTYGSR</sequence>
<gene>
    <name evidence="2" type="ORF">EVA_06874</name>
</gene>
<proteinExistence type="predicted"/>
<keyword evidence="1" id="KW-1133">Transmembrane helix</keyword>
<organism evidence="2">
    <name type="scientific">gut metagenome</name>
    <dbReference type="NCBI Taxonomy" id="749906"/>
    <lineage>
        <taxon>unclassified sequences</taxon>
        <taxon>metagenomes</taxon>
        <taxon>organismal metagenomes</taxon>
    </lineage>
</organism>
<name>J9GWK5_9ZZZZ</name>
<feature type="transmembrane region" description="Helical" evidence="1">
    <location>
        <begin position="51"/>
        <end position="69"/>
    </location>
</feature>
<keyword evidence="1" id="KW-0812">Transmembrane</keyword>
<reference evidence="2" key="1">
    <citation type="journal article" date="2012" name="PLoS ONE">
        <title>Gene sets for utilization of primary and secondary nutrition supplies in the distal gut of endangered iberian lynx.</title>
        <authorList>
            <person name="Alcaide M."/>
            <person name="Messina E."/>
            <person name="Richter M."/>
            <person name="Bargiela R."/>
            <person name="Peplies J."/>
            <person name="Huws S.A."/>
            <person name="Newbold C.J."/>
            <person name="Golyshin P.N."/>
            <person name="Simon M.A."/>
            <person name="Lopez G."/>
            <person name="Yakimov M.M."/>
            <person name="Ferrer M."/>
        </authorList>
    </citation>
    <scope>NUCLEOTIDE SEQUENCE</scope>
</reference>
<evidence type="ECO:0000256" key="1">
    <source>
        <dbReference type="SAM" id="Phobius"/>
    </source>
</evidence>